<dbReference type="Pfam" id="PF04657">
    <property type="entry name" value="DMT_YdcZ"/>
    <property type="match status" value="1"/>
</dbReference>
<name>A0A5C4NMQ7_9RHOB</name>
<keyword evidence="2" id="KW-0472">Membrane</keyword>
<comment type="caution">
    <text evidence="3">The sequence shown here is derived from an EMBL/GenBank/DDBJ whole genome shotgun (WGS) entry which is preliminary data.</text>
</comment>
<evidence type="ECO:0000256" key="1">
    <source>
        <dbReference type="SAM" id="MobiDB-lite"/>
    </source>
</evidence>
<keyword evidence="4" id="KW-1185">Reference proteome</keyword>
<keyword evidence="2" id="KW-1133">Transmembrane helix</keyword>
<feature type="transmembrane region" description="Helical" evidence="2">
    <location>
        <begin position="89"/>
        <end position="107"/>
    </location>
</feature>
<dbReference type="InterPro" id="IPR006750">
    <property type="entry name" value="YdcZ"/>
</dbReference>
<dbReference type="AlphaFoldDB" id="A0A5C4NMQ7"/>
<keyword evidence="2" id="KW-0812">Transmembrane</keyword>
<feature type="transmembrane region" description="Helical" evidence="2">
    <location>
        <begin position="59"/>
        <end position="77"/>
    </location>
</feature>
<protein>
    <submittedName>
        <fullName evidence="3">EamA-like transporter family protein</fullName>
    </submittedName>
</protein>
<feature type="region of interest" description="Disordered" evidence="1">
    <location>
        <begin position="1"/>
        <end position="20"/>
    </location>
</feature>
<feature type="compositionally biased region" description="Pro residues" evidence="1">
    <location>
        <begin position="1"/>
        <end position="11"/>
    </location>
</feature>
<evidence type="ECO:0000313" key="3">
    <source>
        <dbReference type="EMBL" id="TNC74708.1"/>
    </source>
</evidence>
<sequence>MTTKPLPPGPETAPVATTRESRAHPLHVAAALGTGCLLSLMVLCNATVTAHAGPLWGSLAPHATGTVAALLMLAALRRTRAAAEGRSPLWAYGGGLLGAMTVMLSSVAANTALALSGTLALGLLGQAAFGLAADRWGLLGLPRRRASRRDLLAIALILGGSALLIFGAPA</sequence>
<reference evidence="3 4" key="1">
    <citation type="submission" date="2019-06" db="EMBL/GenBank/DDBJ databases">
        <authorList>
            <person name="Jiang L."/>
        </authorList>
    </citation>
    <scope>NUCLEOTIDE SEQUENCE [LARGE SCALE GENOMIC DNA]</scope>
    <source>
        <strain evidence="3 4">YIM 48858</strain>
    </source>
</reference>
<evidence type="ECO:0000256" key="2">
    <source>
        <dbReference type="SAM" id="Phobius"/>
    </source>
</evidence>
<feature type="transmembrane region" description="Helical" evidence="2">
    <location>
        <begin position="113"/>
        <end position="131"/>
    </location>
</feature>
<feature type="transmembrane region" description="Helical" evidence="2">
    <location>
        <begin position="151"/>
        <end position="168"/>
    </location>
</feature>
<organism evidence="3 4">
    <name type="scientific">Rubellimicrobium roseum</name>
    <dbReference type="NCBI Taxonomy" id="687525"/>
    <lineage>
        <taxon>Bacteria</taxon>
        <taxon>Pseudomonadati</taxon>
        <taxon>Pseudomonadota</taxon>
        <taxon>Alphaproteobacteria</taxon>
        <taxon>Rhodobacterales</taxon>
        <taxon>Roseobacteraceae</taxon>
        <taxon>Rubellimicrobium</taxon>
    </lineage>
</organism>
<dbReference type="Proteomes" id="UP000305709">
    <property type="component" value="Unassembled WGS sequence"/>
</dbReference>
<dbReference type="RefSeq" id="WP_139079702.1">
    <property type="nucleotide sequence ID" value="NZ_VDFV01000001.1"/>
</dbReference>
<evidence type="ECO:0000313" key="4">
    <source>
        <dbReference type="Proteomes" id="UP000305709"/>
    </source>
</evidence>
<dbReference type="PANTHER" id="PTHR34821:SF2">
    <property type="entry name" value="INNER MEMBRANE PROTEIN YDCZ"/>
    <property type="match status" value="1"/>
</dbReference>
<dbReference type="OrthoDB" id="4244824at2"/>
<dbReference type="PANTHER" id="PTHR34821">
    <property type="entry name" value="INNER MEMBRANE PROTEIN YDCZ"/>
    <property type="match status" value="1"/>
</dbReference>
<dbReference type="GO" id="GO:0005886">
    <property type="term" value="C:plasma membrane"/>
    <property type="evidence" value="ECO:0007669"/>
    <property type="project" value="TreeGrafter"/>
</dbReference>
<dbReference type="EMBL" id="VDFV01000001">
    <property type="protein sequence ID" value="TNC74708.1"/>
    <property type="molecule type" value="Genomic_DNA"/>
</dbReference>
<feature type="transmembrane region" description="Helical" evidence="2">
    <location>
        <begin position="28"/>
        <end position="53"/>
    </location>
</feature>
<gene>
    <name evidence="3" type="ORF">FHG71_00795</name>
</gene>
<proteinExistence type="predicted"/>
<accession>A0A5C4NMQ7</accession>